<name>A0A6G4X8K1_9ACTN</name>
<dbReference type="SUPFAM" id="SSF47413">
    <property type="entry name" value="lambda repressor-like DNA-binding domains"/>
    <property type="match status" value="1"/>
</dbReference>
<feature type="region of interest" description="Disordered" evidence="1">
    <location>
        <begin position="1"/>
        <end position="42"/>
    </location>
</feature>
<dbReference type="Pfam" id="PF17765">
    <property type="entry name" value="MLTR_LBD"/>
    <property type="match status" value="1"/>
</dbReference>
<evidence type="ECO:0000313" key="4">
    <source>
        <dbReference type="Proteomes" id="UP000477722"/>
    </source>
</evidence>
<dbReference type="PANTHER" id="PTHR35010">
    <property type="entry name" value="BLL4672 PROTEIN-RELATED"/>
    <property type="match status" value="1"/>
</dbReference>
<dbReference type="AlphaFoldDB" id="A0A6G4X8K1"/>
<dbReference type="InterPro" id="IPR041413">
    <property type="entry name" value="MLTR_LBD"/>
</dbReference>
<dbReference type="EMBL" id="JAAKZZ010000935">
    <property type="protein sequence ID" value="NGO73845.1"/>
    <property type="molecule type" value="Genomic_DNA"/>
</dbReference>
<reference evidence="3 4" key="1">
    <citation type="submission" date="2020-02" db="EMBL/GenBank/DDBJ databases">
        <title>Whole-genome analyses of novel actinobacteria.</title>
        <authorList>
            <person name="Sahin N."/>
            <person name="Tatar D."/>
        </authorList>
    </citation>
    <scope>NUCLEOTIDE SEQUENCE [LARGE SCALE GENOMIC DNA]</scope>
    <source>
        <strain evidence="3 4">SB3404</strain>
    </source>
</reference>
<keyword evidence="4" id="KW-1185">Reference proteome</keyword>
<dbReference type="Gene3D" id="3.30.450.180">
    <property type="match status" value="1"/>
</dbReference>
<proteinExistence type="predicted"/>
<organism evidence="3 4">
    <name type="scientific">Streptomyces boncukensis</name>
    <dbReference type="NCBI Taxonomy" id="2711219"/>
    <lineage>
        <taxon>Bacteria</taxon>
        <taxon>Bacillati</taxon>
        <taxon>Actinomycetota</taxon>
        <taxon>Actinomycetes</taxon>
        <taxon>Kitasatosporales</taxon>
        <taxon>Streptomycetaceae</taxon>
        <taxon>Streptomyces</taxon>
    </lineage>
</organism>
<evidence type="ECO:0000259" key="2">
    <source>
        <dbReference type="SMART" id="SM00530"/>
    </source>
</evidence>
<dbReference type="Gene3D" id="1.10.260.40">
    <property type="entry name" value="lambda repressor-like DNA-binding domains"/>
    <property type="match status" value="1"/>
</dbReference>
<comment type="caution">
    <text evidence="3">The sequence shown here is derived from an EMBL/GenBank/DDBJ whole genome shotgun (WGS) entry which is preliminary data.</text>
</comment>
<sequence>MRASSERTRRGAELRDFLRSRRARVSPAEAGLPEGGSRRRTPGLRREEVAVLAGVGASWYQWLEQGRNITVSPQVLDAVARVLRMNGAERRHLYMLAGLNPPLPQSDHDRDYLCEGMQRLLDGWLPNPAVVLDPYWNAVGHNESARLVLDVKDQDNCILDFFLSARYRARNRSWERNAPRIVAQLRASLAEWPEDEGFQELFERLRGESGKFRELWAQGDVSPPGQLVKEMEHPVVGALVFEATTLRVPARPDLQVVLHNPVPGTCTAERLERLLTPEVRRSTLRPVAS</sequence>
<accession>A0A6G4X8K1</accession>
<protein>
    <submittedName>
        <fullName evidence="3">Helix-turn-helix domain-containing protein</fullName>
    </submittedName>
</protein>
<dbReference type="CDD" id="cd00093">
    <property type="entry name" value="HTH_XRE"/>
    <property type="match status" value="1"/>
</dbReference>
<dbReference type="GO" id="GO:0003677">
    <property type="term" value="F:DNA binding"/>
    <property type="evidence" value="ECO:0007669"/>
    <property type="project" value="InterPro"/>
</dbReference>
<dbReference type="SMART" id="SM00530">
    <property type="entry name" value="HTH_XRE"/>
    <property type="match status" value="1"/>
</dbReference>
<evidence type="ECO:0000313" key="3">
    <source>
        <dbReference type="EMBL" id="NGO73845.1"/>
    </source>
</evidence>
<feature type="domain" description="HTH cro/C1-type" evidence="2">
    <location>
        <begin position="13"/>
        <end position="90"/>
    </location>
</feature>
<evidence type="ECO:0000256" key="1">
    <source>
        <dbReference type="SAM" id="MobiDB-lite"/>
    </source>
</evidence>
<dbReference type="RefSeq" id="WP_165303438.1">
    <property type="nucleotide sequence ID" value="NZ_JAAKZZ010000935.1"/>
</dbReference>
<dbReference type="Pfam" id="PF13560">
    <property type="entry name" value="HTH_31"/>
    <property type="match status" value="1"/>
</dbReference>
<dbReference type="InterPro" id="IPR010982">
    <property type="entry name" value="Lambda_DNA-bd_dom_sf"/>
</dbReference>
<dbReference type="PANTHER" id="PTHR35010:SF3">
    <property type="entry name" value="BLL4873 PROTEIN"/>
    <property type="match status" value="1"/>
</dbReference>
<dbReference type="Proteomes" id="UP000477722">
    <property type="component" value="Unassembled WGS sequence"/>
</dbReference>
<gene>
    <name evidence="3" type="ORF">G5C65_37130</name>
</gene>
<dbReference type="InterPro" id="IPR001387">
    <property type="entry name" value="Cro/C1-type_HTH"/>
</dbReference>
<feature type="compositionally biased region" description="Basic and acidic residues" evidence="1">
    <location>
        <begin position="1"/>
        <end position="19"/>
    </location>
</feature>